<evidence type="ECO:0008006" key="4">
    <source>
        <dbReference type="Google" id="ProtNLM"/>
    </source>
</evidence>
<feature type="transmembrane region" description="Helical" evidence="1">
    <location>
        <begin position="198"/>
        <end position="216"/>
    </location>
</feature>
<proteinExistence type="predicted"/>
<evidence type="ECO:0000313" key="2">
    <source>
        <dbReference type="EMBL" id="KAG0687463.1"/>
    </source>
</evidence>
<name>A0A9P6WK08_9ASCO</name>
<organism evidence="2 3">
    <name type="scientific">Pichia californica</name>
    <dbReference type="NCBI Taxonomy" id="460514"/>
    <lineage>
        <taxon>Eukaryota</taxon>
        <taxon>Fungi</taxon>
        <taxon>Dikarya</taxon>
        <taxon>Ascomycota</taxon>
        <taxon>Saccharomycotina</taxon>
        <taxon>Pichiomycetes</taxon>
        <taxon>Pichiales</taxon>
        <taxon>Pichiaceae</taxon>
        <taxon>Pichia</taxon>
    </lineage>
</organism>
<reference evidence="2" key="1">
    <citation type="submission" date="2020-11" db="EMBL/GenBank/DDBJ databases">
        <title>Kefir isolates.</title>
        <authorList>
            <person name="Marcisauskas S."/>
            <person name="Kim Y."/>
            <person name="Blasche S."/>
        </authorList>
    </citation>
    <scope>NUCLEOTIDE SEQUENCE</scope>
    <source>
        <strain evidence="2">Olga-1</strain>
    </source>
</reference>
<dbReference type="PANTHER" id="PTHR37783:SF1">
    <property type="entry name" value="MEMBRANE PROTEIN, PUTATIVE (AFU_ORTHOLOGUE AFUA_1G04315)-RELATED"/>
    <property type="match status" value="1"/>
</dbReference>
<sequence>MTTRRTKQPTNNDQPANESSMIMSKFNTVYRHSVLDILTHYADIPTDPNPDNNPLSTKNPTDPLNSEISYVTQSLLNHKNPISNIKIKSIDFKEIAISFNHPLAEMEIIKPIPFSTPATSWKDVELKIIMMSKESALARDLSNLRVSGISYPTSAFNLILIMIVFLLPFGYFYPNLLYDSFFANYLPWMLTLKSYHNYIFYATLLIHTIEFYILLIPRIKLYRVPLDYAIEWAFLTLLDGYQSIKRFDKYVLTISPDDVYYDFTNTEYFL</sequence>
<accession>A0A9P6WK08</accession>
<keyword evidence="1" id="KW-0472">Membrane</keyword>
<feature type="transmembrane region" description="Helical" evidence="1">
    <location>
        <begin position="155"/>
        <end position="178"/>
    </location>
</feature>
<gene>
    <name evidence="2" type="ORF">C6P40_002304</name>
</gene>
<dbReference type="Proteomes" id="UP000697127">
    <property type="component" value="Unassembled WGS sequence"/>
</dbReference>
<comment type="caution">
    <text evidence="2">The sequence shown here is derived from an EMBL/GenBank/DDBJ whole genome shotgun (WGS) entry which is preliminary data.</text>
</comment>
<keyword evidence="3" id="KW-1185">Reference proteome</keyword>
<dbReference type="AlphaFoldDB" id="A0A9P6WK08"/>
<evidence type="ECO:0000313" key="3">
    <source>
        <dbReference type="Proteomes" id="UP000697127"/>
    </source>
</evidence>
<dbReference type="PANTHER" id="PTHR37783">
    <property type="entry name" value="MEMBRANE PROTEIN, PUTATIVE (AFU_ORTHOLOGUE AFUA_1G04315)-RELATED"/>
    <property type="match status" value="1"/>
</dbReference>
<keyword evidence="1" id="KW-0812">Transmembrane</keyword>
<dbReference type="EMBL" id="PUHW01000257">
    <property type="protein sequence ID" value="KAG0687463.1"/>
    <property type="molecule type" value="Genomic_DNA"/>
</dbReference>
<evidence type="ECO:0000256" key="1">
    <source>
        <dbReference type="SAM" id="Phobius"/>
    </source>
</evidence>
<protein>
    <recommendedName>
        <fullName evidence="4">DUF2470 domain-containing protein</fullName>
    </recommendedName>
</protein>
<keyword evidence="1" id="KW-1133">Transmembrane helix</keyword>